<sequence>MDLATFEANAGSVAELLKALGNKRRLMIMCKLAEHGEMRVGELADEVGLGQSALSQHLAKLRAEDLVAFRREAQSLWYRIADPRCETLLATLHHLYCEEPET</sequence>
<keyword evidence="2" id="KW-0238">DNA-binding</keyword>
<dbReference type="SUPFAM" id="SSF46785">
    <property type="entry name" value="Winged helix' DNA-binding domain"/>
    <property type="match status" value="1"/>
</dbReference>
<evidence type="ECO:0000313" key="5">
    <source>
        <dbReference type="EMBL" id="MXO48186.1"/>
    </source>
</evidence>
<dbReference type="GO" id="GO:0003700">
    <property type="term" value="F:DNA-binding transcription factor activity"/>
    <property type="evidence" value="ECO:0007669"/>
    <property type="project" value="InterPro"/>
</dbReference>
<dbReference type="PRINTS" id="PR00778">
    <property type="entry name" value="HTHARSR"/>
</dbReference>
<dbReference type="CDD" id="cd00090">
    <property type="entry name" value="HTH_ARSR"/>
    <property type="match status" value="1"/>
</dbReference>
<dbReference type="InterPro" id="IPR011991">
    <property type="entry name" value="ArsR-like_HTH"/>
</dbReference>
<dbReference type="OrthoDB" id="194599at2"/>
<reference evidence="5 6" key="1">
    <citation type="submission" date="2019-12" db="EMBL/GenBank/DDBJ databases">
        <title>Genomic-based taxomic classification of the family Erythrobacteraceae.</title>
        <authorList>
            <person name="Xu L."/>
        </authorList>
    </citation>
    <scope>NUCLEOTIDE SEQUENCE [LARGE SCALE GENOMIC DNA]</scope>
    <source>
        <strain evidence="5 6">DSM 17792</strain>
    </source>
</reference>
<dbReference type="NCBIfam" id="NF033788">
    <property type="entry name" value="HTH_metalloreg"/>
    <property type="match status" value="1"/>
</dbReference>
<organism evidence="5 6">
    <name type="scientific">Qipengyuania vulgaris</name>
    <dbReference type="NCBI Taxonomy" id="291985"/>
    <lineage>
        <taxon>Bacteria</taxon>
        <taxon>Pseudomonadati</taxon>
        <taxon>Pseudomonadota</taxon>
        <taxon>Alphaproteobacteria</taxon>
        <taxon>Sphingomonadales</taxon>
        <taxon>Erythrobacteraceae</taxon>
        <taxon>Qipengyuania</taxon>
    </lineage>
</organism>
<comment type="caution">
    <text evidence="5">The sequence shown here is derived from an EMBL/GenBank/DDBJ whole genome shotgun (WGS) entry which is preliminary data.</text>
</comment>
<protein>
    <submittedName>
        <fullName evidence="5">Metalloregulator ArsR/SmtB family transcription factor</fullName>
    </submittedName>
</protein>
<dbReference type="PANTHER" id="PTHR43132">
    <property type="entry name" value="ARSENICAL RESISTANCE OPERON REPRESSOR ARSR-RELATED"/>
    <property type="match status" value="1"/>
</dbReference>
<proteinExistence type="predicted"/>
<dbReference type="InterPro" id="IPR036390">
    <property type="entry name" value="WH_DNA-bd_sf"/>
</dbReference>
<keyword evidence="6" id="KW-1185">Reference proteome</keyword>
<dbReference type="InterPro" id="IPR001845">
    <property type="entry name" value="HTH_ArsR_DNA-bd_dom"/>
</dbReference>
<dbReference type="PANTHER" id="PTHR43132:SF2">
    <property type="entry name" value="ARSENICAL RESISTANCE OPERON REPRESSOR ARSR-RELATED"/>
    <property type="match status" value="1"/>
</dbReference>
<dbReference type="GO" id="GO:0003677">
    <property type="term" value="F:DNA binding"/>
    <property type="evidence" value="ECO:0007669"/>
    <property type="project" value="UniProtKB-KW"/>
</dbReference>
<dbReference type="AlphaFoldDB" id="A0A844XRI7"/>
<dbReference type="InterPro" id="IPR051011">
    <property type="entry name" value="Metal_resp_trans_reg"/>
</dbReference>
<dbReference type="PROSITE" id="PS50987">
    <property type="entry name" value="HTH_ARSR_2"/>
    <property type="match status" value="1"/>
</dbReference>
<accession>A0A844XRI7</accession>
<keyword evidence="1" id="KW-0805">Transcription regulation</keyword>
<evidence type="ECO:0000256" key="1">
    <source>
        <dbReference type="ARBA" id="ARBA00023015"/>
    </source>
</evidence>
<dbReference type="InterPro" id="IPR036388">
    <property type="entry name" value="WH-like_DNA-bd_sf"/>
</dbReference>
<dbReference type="Pfam" id="PF01022">
    <property type="entry name" value="HTH_5"/>
    <property type="match status" value="1"/>
</dbReference>
<keyword evidence="3" id="KW-0804">Transcription</keyword>
<evidence type="ECO:0000313" key="6">
    <source>
        <dbReference type="Proteomes" id="UP000448199"/>
    </source>
</evidence>
<gene>
    <name evidence="5" type="ORF">GRI69_07955</name>
</gene>
<evidence type="ECO:0000256" key="2">
    <source>
        <dbReference type="ARBA" id="ARBA00023125"/>
    </source>
</evidence>
<name>A0A844XRI7_9SPHN</name>
<feature type="domain" description="HTH arsR-type" evidence="4">
    <location>
        <begin position="5"/>
        <end position="100"/>
    </location>
</feature>
<dbReference type="Proteomes" id="UP000448199">
    <property type="component" value="Unassembled WGS sequence"/>
</dbReference>
<evidence type="ECO:0000256" key="3">
    <source>
        <dbReference type="ARBA" id="ARBA00023163"/>
    </source>
</evidence>
<dbReference type="SMART" id="SM00418">
    <property type="entry name" value="HTH_ARSR"/>
    <property type="match status" value="1"/>
</dbReference>
<dbReference type="EMBL" id="WTYC01000003">
    <property type="protein sequence ID" value="MXO48186.1"/>
    <property type="molecule type" value="Genomic_DNA"/>
</dbReference>
<evidence type="ECO:0000259" key="4">
    <source>
        <dbReference type="PROSITE" id="PS50987"/>
    </source>
</evidence>
<dbReference type="Gene3D" id="1.10.10.10">
    <property type="entry name" value="Winged helix-like DNA-binding domain superfamily/Winged helix DNA-binding domain"/>
    <property type="match status" value="1"/>
</dbReference>